<dbReference type="InterPro" id="IPR011990">
    <property type="entry name" value="TPR-like_helical_dom_sf"/>
</dbReference>
<reference evidence="1 2" key="1">
    <citation type="submission" date="2020-07" db="EMBL/GenBank/DDBJ databases">
        <title>Sequencing the genomes of 1000 actinobacteria strains.</title>
        <authorList>
            <person name="Klenk H.-P."/>
        </authorList>
    </citation>
    <scope>NUCLEOTIDE SEQUENCE [LARGE SCALE GENOMIC DNA]</scope>
    <source>
        <strain evidence="1 2">DSM 44065</strain>
    </source>
</reference>
<dbReference type="Proteomes" id="UP000587002">
    <property type="component" value="Unassembled WGS sequence"/>
</dbReference>
<accession>A0A853AC29</accession>
<protein>
    <submittedName>
        <fullName evidence="1">Tetratricopeptide (TPR) repeat protein</fullName>
    </submittedName>
</protein>
<evidence type="ECO:0000313" key="1">
    <source>
        <dbReference type="EMBL" id="NYI81468.1"/>
    </source>
</evidence>
<comment type="caution">
    <text evidence="1">The sequence shown here is derived from an EMBL/GenBank/DDBJ whole genome shotgun (WGS) entry which is preliminary data.</text>
</comment>
<dbReference type="AlphaFoldDB" id="A0A853AC29"/>
<gene>
    <name evidence="1" type="ORF">HNR68_000098</name>
</gene>
<evidence type="ECO:0000313" key="2">
    <source>
        <dbReference type="Proteomes" id="UP000587002"/>
    </source>
</evidence>
<dbReference type="EMBL" id="JACCFJ010000001">
    <property type="protein sequence ID" value="NYI81468.1"/>
    <property type="molecule type" value="Genomic_DNA"/>
</dbReference>
<dbReference type="Gene3D" id="1.25.40.10">
    <property type="entry name" value="Tetratricopeptide repeat domain"/>
    <property type="match status" value="1"/>
</dbReference>
<proteinExistence type="predicted"/>
<name>A0A853AC29_9PSEU</name>
<dbReference type="RefSeq" id="WP_179716524.1">
    <property type="nucleotide sequence ID" value="NZ_BAABFH010000001.1"/>
</dbReference>
<sequence length="216" mass="23324">MDEHDLEQFLLPDLLSGHAAGPLDAVDRDDDFGRLLAWYRRQGAFADRAVTGPGRFRVVDDELDGENPFSRETALEWLRSERVNLVGMVRLAAESGCHTDVIALCDGPLWALHEQGEHAGDTLEALSAGVASAVALADPVAEARMRGLRGRLLVERGEVDDALVECAEAVAVAEGSGHRRVLAAALQARGEVLQARGEHAAAVEDFQRARREISEG</sequence>
<keyword evidence="2" id="KW-1185">Reference proteome</keyword>
<organism evidence="1 2">
    <name type="scientific">Saccharopolyspora hordei</name>
    <dbReference type="NCBI Taxonomy" id="1838"/>
    <lineage>
        <taxon>Bacteria</taxon>
        <taxon>Bacillati</taxon>
        <taxon>Actinomycetota</taxon>
        <taxon>Actinomycetes</taxon>
        <taxon>Pseudonocardiales</taxon>
        <taxon>Pseudonocardiaceae</taxon>
        <taxon>Saccharopolyspora</taxon>
    </lineage>
</organism>
<dbReference type="SUPFAM" id="SSF48452">
    <property type="entry name" value="TPR-like"/>
    <property type="match status" value="1"/>
</dbReference>